<dbReference type="CDD" id="cd00657">
    <property type="entry name" value="Ferritin_like"/>
    <property type="match status" value="1"/>
</dbReference>
<name>A0A381P4Y7_9ZZZZ</name>
<sequence>MDNTKVLACLNNILKLELAGVVRYTHYALMVQGPYRLSVVSWLREQAKESLTHAEAVGEHITSLGEHPTLKIGELLETHKHSTEDILNECLDHERSAIEAYYKLLKNIEGESIMLEEFSRTMIATEEMHEAELKKMLKDNF</sequence>
<dbReference type="InterPro" id="IPR012347">
    <property type="entry name" value="Ferritin-like"/>
</dbReference>
<dbReference type="PANTHER" id="PTHR30295">
    <property type="entry name" value="BACTERIOFERRITIN"/>
    <property type="match status" value="1"/>
</dbReference>
<dbReference type="PANTHER" id="PTHR30295:SF1">
    <property type="entry name" value="DNA PROTECTION DURING STARVATION PROTEIN"/>
    <property type="match status" value="1"/>
</dbReference>
<proteinExistence type="predicted"/>
<dbReference type="Gene3D" id="1.20.1260.10">
    <property type="match status" value="1"/>
</dbReference>
<keyword evidence="2" id="KW-0408">Iron</keyword>
<dbReference type="InterPro" id="IPR008331">
    <property type="entry name" value="Ferritin_DPS_dom"/>
</dbReference>
<dbReference type="AlphaFoldDB" id="A0A381P4Y7"/>
<evidence type="ECO:0000256" key="2">
    <source>
        <dbReference type="ARBA" id="ARBA00023004"/>
    </source>
</evidence>
<accession>A0A381P4Y7</accession>
<dbReference type="PROSITE" id="PS50905">
    <property type="entry name" value="FERRITIN_LIKE"/>
    <property type="match status" value="1"/>
</dbReference>
<gene>
    <name evidence="4" type="ORF">METZ01_LOCUS14784</name>
</gene>
<keyword evidence="1" id="KW-0409">Iron storage</keyword>
<dbReference type="GO" id="GO:0004322">
    <property type="term" value="F:ferroxidase activity"/>
    <property type="evidence" value="ECO:0007669"/>
    <property type="project" value="TreeGrafter"/>
</dbReference>
<dbReference type="InterPro" id="IPR009040">
    <property type="entry name" value="Ferritin-like_diiron"/>
</dbReference>
<dbReference type="GO" id="GO:0006879">
    <property type="term" value="P:intracellular iron ion homeostasis"/>
    <property type="evidence" value="ECO:0007669"/>
    <property type="project" value="UniProtKB-KW"/>
</dbReference>
<dbReference type="EMBL" id="UINC01000836">
    <property type="protein sequence ID" value="SUZ61930.1"/>
    <property type="molecule type" value="Genomic_DNA"/>
</dbReference>
<dbReference type="GO" id="GO:0020037">
    <property type="term" value="F:heme binding"/>
    <property type="evidence" value="ECO:0007669"/>
    <property type="project" value="TreeGrafter"/>
</dbReference>
<reference evidence="4" key="1">
    <citation type="submission" date="2018-05" db="EMBL/GenBank/DDBJ databases">
        <authorList>
            <person name="Lanie J.A."/>
            <person name="Ng W.-L."/>
            <person name="Kazmierczak K.M."/>
            <person name="Andrzejewski T.M."/>
            <person name="Davidsen T.M."/>
            <person name="Wayne K.J."/>
            <person name="Tettelin H."/>
            <person name="Glass J.I."/>
            <person name="Rusch D."/>
            <person name="Podicherti R."/>
            <person name="Tsui H.-C.T."/>
            <person name="Winkler M.E."/>
        </authorList>
    </citation>
    <scope>NUCLEOTIDE SEQUENCE</scope>
</reference>
<evidence type="ECO:0000313" key="4">
    <source>
        <dbReference type="EMBL" id="SUZ61930.1"/>
    </source>
</evidence>
<dbReference type="GO" id="GO:0005829">
    <property type="term" value="C:cytosol"/>
    <property type="evidence" value="ECO:0007669"/>
    <property type="project" value="TreeGrafter"/>
</dbReference>
<feature type="domain" description="Ferritin-like diiron" evidence="3">
    <location>
        <begin position="1"/>
        <end position="141"/>
    </location>
</feature>
<evidence type="ECO:0000256" key="1">
    <source>
        <dbReference type="ARBA" id="ARBA00022434"/>
    </source>
</evidence>
<dbReference type="Pfam" id="PF00210">
    <property type="entry name" value="Ferritin"/>
    <property type="match status" value="1"/>
</dbReference>
<organism evidence="4">
    <name type="scientific">marine metagenome</name>
    <dbReference type="NCBI Taxonomy" id="408172"/>
    <lineage>
        <taxon>unclassified sequences</taxon>
        <taxon>metagenomes</taxon>
        <taxon>ecological metagenomes</taxon>
    </lineage>
</organism>
<dbReference type="InterPro" id="IPR009078">
    <property type="entry name" value="Ferritin-like_SF"/>
</dbReference>
<dbReference type="GO" id="GO:0008199">
    <property type="term" value="F:ferric iron binding"/>
    <property type="evidence" value="ECO:0007669"/>
    <property type="project" value="InterPro"/>
</dbReference>
<dbReference type="SUPFAM" id="SSF47240">
    <property type="entry name" value="Ferritin-like"/>
    <property type="match status" value="1"/>
</dbReference>
<evidence type="ECO:0000259" key="3">
    <source>
        <dbReference type="PROSITE" id="PS50905"/>
    </source>
</evidence>
<protein>
    <recommendedName>
        <fullName evidence="3">Ferritin-like diiron domain-containing protein</fullName>
    </recommendedName>
</protein>